<dbReference type="GO" id="GO:0006166">
    <property type="term" value="P:purine ribonucleoside salvage"/>
    <property type="evidence" value="ECO:0007669"/>
    <property type="project" value="TreeGrafter"/>
</dbReference>
<evidence type="ECO:0000259" key="11">
    <source>
        <dbReference type="Pfam" id="PF02880"/>
    </source>
</evidence>
<dbReference type="EMBL" id="PDJF01000001">
    <property type="protein sequence ID" value="PFG28199.1"/>
    <property type="molecule type" value="Genomic_DNA"/>
</dbReference>
<organism evidence="12 13">
    <name type="scientific">Corynebacterium renale</name>
    <dbReference type="NCBI Taxonomy" id="1724"/>
    <lineage>
        <taxon>Bacteria</taxon>
        <taxon>Bacillati</taxon>
        <taxon>Actinomycetota</taxon>
        <taxon>Actinomycetes</taxon>
        <taxon>Mycobacteriales</taxon>
        <taxon>Corynebacteriaceae</taxon>
        <taxon>Corynebacterium</taxon>
    </lineage>
</organism>
<comment type="caution">
    <text evidence="12">The sequence shown here is derived from an EMBL/GenBank/DDBJ whole genome shotgun (WGS) entry which is preliminary data.</text>
</comment>
<gene>
    <name evidence="12" type="ORF">ATK06_1301</name>
</gene>
<keyword evidence="13" id="KW-1185">Reference proteome</keyword>
<comment type="similarity">
    <text evidence="2 7">Belongs to the phosphohexose mutase family.</text>
</comment>
<evidence type="ECO:0000256" key="3">
    <source>
        <dbReference type="ARBA" id="ARBA00022553"/>
    </source>
</evidence>
<proteinExistence type="inferred from homology"/>
<evidence type="ECO:0000259" key="9">
    <source>
        <dbReference type="Pfam" id="PF02878"/>
    </source>
</evidence>
<evidence type="ECO:0000256" key="4">
    <source>
        <dbReference type="ARBA" id="ARBA00022723"/>
    </source>
</evidence>
<dbReference type="InterPro" id="IPR005846">
    <property type="entry name" value="A-D-PHexomutase_a/b/a-III"/>
</dbReference>
<evidence type="ECO:0000313" key="13">
    <source>
        <dbReference type="Proteomes" id="UP000221653"/>
    </source>
</evidence>
<feature type="domain" description="Alpha-D-phosphohexomutase alpha/beta/alpha" evidence="9">
    <location>
        <begin position="44"/>
        <end position="185"/>
    </location>
</feature>
<dbReference type="PRINTS" id="PR00509">
    <property type="entry name" value="PGMPMM"/>
</dbReference>
<evidence type="ECO:0000256" key="2">
    <source>
        <dbReference type="ARBA" id="ARBA00010231"/>
    </source>
</evidence>
<dbReference type="InterPro" id="IPR036900">
    <property type="entry name" value="A-D-PHexomutase_C_sf"/>
</dbReference>
<protein>
    <submittedName>
        <fullName evidence="12">Phosphomannomutase</fullName>
    </submittedName>
</protein>
<dbReference type="Pfam" id="PF02879">
    <property type="entry name" value="PGM_PMM_II"/>
    <property type="match status" value="1"/>
</dbReference>
<dbReference type="InterPro" id="IPR005841">
    <property type="entry name" value="Alpha-D-phosphohexomutase_SF"/>
</dbReference>
<reference evidence="12 13" key="1">
    <citation type="submission" date="2017-10" db="EMBL/GenBank/DDBJ databases">
        <title>Sequencing the genomes of 1000 actinobacteria strains.</title>
        <authorList>
            <person name="Klenk H.-P."/>
        </authorList>
    </citation>
    <scope>NUCLEOTIDE SEQUENCE [LARGE SCALE GENOMIC DNA]</scope>
    <source>
        <strain evidence="12 13">DSM 20688</strain>
    </source>
</reference>
<dbReference type="GO" id="GO:0005975">
    <property type="term" value="P:carbohydrate metabolic process"/>
    <property type="evidence" value="ECO:0007669"/>
    <property type="project" value="InterPro"/>
</dbReference>
<evidence type="ECO:0000256" key="5">
    <source>
        <dbReference type="ARBA" id="ARBA00022842"/>
    </source>
</evidence>
<feature type="domain" description="Alpha-D-phosphohexomutase alpha/beta/alpha" evidence="11">
    <location>
        <begin position="325"/>
        <end position="430"/>
    </location>
</feature>
<dbReference type="STRING" id="1724.GCA_001044175_01668"/>
<evidence type="ECO:0000259" key="10">
    <source>
        <dbReference type="Pfam" id="PF02879"/>
    </source>
</evidence>
<dbReference type="Pfam" id="PF00408">
    <property type="entry name" value="PGM_PMM_IV"/>
    <property type="match status" value="1"/>
</dbReference>
<dbReference type="OrthoDB" id="9806956at2"/>
<accession>A0A2A9DQK3</accession>
<evidence type="ECO:0000256" key="6">
    <source>
        <dbReference type="ARBA" id="ARBA00023235"/>
    </source>
</evidence>
<evidence type="ECO:0000256" key="1">
    <source>
        <dbReference type="ARBA" id="ARBA00001946"/>
    </source>
</evidence>
<dbReference type="InterPro" id="IPR016066">
    <property type="entry name" value="A-D-PHexomutase_CS"/>
</dbReference>
<dbReference type="Gene3D" id="3.30.310.50">
    <property type="entry name" value="Alpha-D-phosphohexomutase, C-terminal domain"/>
    <property type="match status" value="1"/>
</dbReference>
<dbReference type="Proteomes" id="UP000221653">
    <property type="component" value="Unassembled WGS sequence"/>
</dbReference>
<dbReference type="InterPro" id="IPR016055">
    <property type="entry name" value="A-D-PHexomutase_a/b/a-I/II/III"/>
</dbReference>
<dbReference type="GO" id="GO:0000287">
    <property type="term" value="F:magnesium ion binding"/>
    <property type="evidence" value="ECO:0007669"/>
    <property type="project" value="InterPro"/>
</dbReference>
<dbReference type="SUPFAM" id="SSF53738">
    <property type="entry name" value="Phosphoglucomutase, first 3 domains"/>
    <property type="match status" value="3"/>
</dbReference>
<dbReference type="RefSeq" id="WP_098389035.1">
    <property type="nucleotide sequence ID" value="NZ_LS483464.1"/>
</dbReference>
<dbReference type="GO" id="GO:0008973">
    <property type="term" value="F:phosphopentomutase activity"/>
    <property type="evidence" value="ECO:0007669"/>
    <property type="project" value="TreeGrafter"/>
</dbReference>
<dbReference type="AlphaFoldDB" id="A0A2A9DQK3"/>
<keyword evidence="4 7" id="KW-0479">Metal-binding</keyword>
<dbReference type="Pfam" id="PF02878">
    <property type="entry name" value="PGM_PMM_I"/>
    <property type="match status" value="1"/>
</dbReference>
<feature type="domain" description="Alpha-D-phosphohexomutase alpha/beta/alpha" evidence="10">
    <location>
        <begin position="219"/>
        <end position="303"/>
    </location>
</feature>
<comment type="cofactor">
    <cofactor evidence="1">
        <name>Mg(2+)</name>
        <dbReference type="ChEBI" id="CHEBI:18420"/>
    </cofactor>
</comment>
<evidence type="ECO:0000256" key="7">
    <source>
        <dbReference type="RuleBase" id="RU004326"/>
    </source>
</evidence>
<keyword evidence="5 7" id="KW-0460">Magnesium</keyword>
<evidence type="ECO:0000259" key="8">
    <source>
        <dbReference type="Pfam" id="PF00408"/>
    </source>
</evidence>
<dbReference type="Pfam" id="PF02880">
    <property type="entry name" value="PGM_PMM_III"/>
    <property type="match status" value="1"/>
</dbReference>
<dbReference type="PROSITE" id="PS00710">
    <property type="entry name" value="PGM_PMM"/>
    <property type="match status" value="1"/>
</dbReference>
<dbReference type="PANTHER" id="PTHR45745:SF1">
    <property type="entry name" value="PHOSPHOGLUCOMUTASE 2B-RELATED"/>
    <property type="match status" value="1"/>
</dbReference>
<dbReference type="SUPFAM" id="SSF55957">
    <property type="entry name" value="Phosphoglucomutase, C-terminal domain"/>
    <property type="match status" value="1"/>
</dbReference>
<keyword evidence="6" id="KW-0413">Isomerase</keyword>
<dbReference type="PANTHER" id="PTHR45745">
    <property type="entry name" value="PHOSPHOMANNOMUTASE 45A"/>
    <property type="match status" value="1"/>
</dbReference>
<feature type="domain" description="Alpha-D-phosphohexomutase C-terminal" evidence="8">
    <location>
        <begin position="486"/>
        <end position="520"/>
    </location>
</feature>
<dbReference type="InterPro" id="IPR005845">
    <property type="entry name" value="A-D-PHexomutase_a/b/a-II"/>
</dbReference>
<sequence length="550" mass="57982">MNRELHDKALAWLDGDPDPVTREQLQAIMDDEDALAEAFAGPLQFGTAGLRGEIGPGESRMNQAVVIRATYGLVQWLLRQVERPRVVIGCDARHGSFTFAEAAAEVVAAAGGEALLLPLGQPTPLTSFSVRHLDADAGIMVTASHNPAKDNGYKVYLGGRIATGDAAGVQIVPPADKEIAACIAEAPAAASIARSAHFELVDTREAYRAATAPLGKPAGDLKIVLTPMHGVGGQLALDTLKDAGFGDVTVVEKQFEPDPDFPTVAFPNPEEDGALDLAVATAVDVDADLIIALDPDADRCALAVPARDGASAGTPVAQGWLKLSGDETGALIGDYIARTRSEGVLATSIVSGRLLSEIARAHGHGAATTLTGFKWIGRTPGLVYGYEEAIGHCVDPKHVRDKDGISAAVVVATLVSALKAEGKTVLDRFDELAREHGLYRTQPLTFRLEDPSQISGAMERLRSGKPAELAGSEVVEYADLRDGYGETPGTDGILIRTAADDRVIIRPSGTEPKLKCYLEVVRPVNGSPDWEAADARLDELSAATRKLCGF</sequence>
<dbReference type="Gene3D" id="3.40.120.10">
    <property type="entry name" value="Alpha-D-Glucose-1,6-Bisphosphate, subunit A, domain 3"/>
    <property type="match status" value="3"/>
</dbReference>
<dbReference type="InterPro" id="IPR005844">
    <property type="entry name" value="A-D-PHexomutase_a/b/a-I"/>
</dbReference>
<dbReference type="CDD" id="cd05799">
    <property type="entry name" value="PGM2"/>
    <property type="match status" value="1"/>
</dbReference>
<evidence type="ECO:0000313" key="12">
    <source>
        <dbReference type="EMBL" id="PFG28199.1"/>
    </source>
</evidence>
<dbReference type="InterPro" id="IPR005843">
    <property type="entry name" value="A-D-PHexomutase_C"/>
</dbReference>
<keyword evidence="3" id="KW-0597">Phosphoprotein</keyword>
<name>A0A2A9DQK3_9CORY</name>